<dbReference type="Gene3D" id="3.20.20.150">
    <property type="entry name" value="Divalent-metal-dependent TIM barrel enzymes"/>
    <property type="match status" value="1"/>
</dbReference>
<sequence length="258" mass="29862">MEVYFSSTLMWDASEEEIVKYASENGYDGIELWAQHAEFRNYDIERYRELCTTYGVKTVVHAKSWDLNFASLNRGIREASIKEIKSSIDTAYMCGAEEVTIHPPRYTLMASDENLKIGQESFSEIKNYADKKGIGISFEIMEHIKKEIVTDIESLNLFRLNMDFDNVSYTVDLAHCLNEDEFWNNINSLDNVSKIHITNKRGTKLHTPISEKGDFDIEKIIKKLMVNGVKMVVEGFESGRYYERIKAETEYLKKVEAI</sequence>
<dbReference type="OrthoDB" id="110795at2"/>
<proteinExistence type="predicted"/>
<evidence type="ECO:0000313" key="3">
    <source>
        <dbReference type="Proteomes" id="UP000317863"/>
    </source>
</evidence>
<dbReference type="InterPro" id="IPR036237">
    <property type="entry name" value="Xyl_isomerase-like_sf"/>
</dbReference>
<dbReference type="Proteomes" id="UP000317863">
    <property type="component" value="Unassembled WGS sequence"/>
</dbReference>
<dbReference type="AlphaFoldDB" id="A0A544QUK5"/>
<accession>A0A544QUK5</accession>
<reference evidence="2 3" key="1">
    <citation type="submission" date="2019-02" db="EMBL/GenBank/DDBJ databases">
        <title>Peptostreptococcaceae bacterium ZHW00191 nov., a new bacterium isolated from the human gut.</title>
        <authorList>
            <person name="Zhou H.-W."/>
            <person name="Chen X.-J."/>
        </authorList>
    </citation>
    <scope>NUCLEOTIDE SEQUENCE [LARGE SCALE GENOMIC DNA]</scope>
    <source>
        <strain evidence="2 3">ZHW00191</strain>
    </source>
</reference>
<dbReference type="InterPro" id="IPR013022">
    <property type="entry name" value="Xyl_isomerase-like_TIM-brl"/>
</dbReference>
<gene>
    <name evidence="2" type="ORF">EXD82_06935</name>
</gene>
<evidence type="ECO:0000313" key="2">
    <source>
        <dbReference type="EMBL" id="TQQ84369.1"/>
    </source>
</evidence>
<keyword evidence="3" id="KW-1185">Reference proteome</keyword>
<comment type="caution">
    <text evidence="2">The sequence shown here is derived from an EMBL/GenBank/DDBJ whole genome shotgun (WGS) entry which is preliminary data.</text>
</comment>
<dbReference type="RefSeq" id="WP_142536188.1">
    <property type="nucleotide sequence ID" value="NZ_SGJB01000011.1"/>
</dbReference>
<dbReference type="EMBL" id="SGJB01000011">
    <property type="protein sequence ID" value="TQQ84369.1"/>
    <property type="molecule type" value="Genomic_DNA"/>
</dbReference>
<dbReference type="Pfam" id="PF01261">
    <property type="entry name" value="AP_endonuc_2"/>
    <property type="match status" value="1"/>
</dbReference>
<dbReference type="GO" id="GO:0016853">
    <property type="term" value="F:isomerase activity"/>
    <property type="evidence" value="ECO:0007669"/>
    <property type="project" value="UniProtKB-KW"/>
</dbReference>
<dbReference type="SUPFAM" id="SSF51658">
    <property type="entry name" value="Xylose isomerase-like"/>
    <property type="match status" value="1"/>
</dbReference>
<name>A0A544QUK5_9FIRM</name>
<feature type="domain" description="Xylose isomerase-like TIM barrel" evidence="1">
    <location>
        <begin position="20"/>
        <end position="253"/>
    </location>
</feature>
<dbReference type="InterPro" id="IPR050312">
    <property type="entry name" value="IolE/XylAMocC-like"/>
</dbReference>
<keyword evidence="2" id="KW-0413">Isomerase</keyword>
<dbReference type="PANTHER" id="PTHR12110">
    <property type="entry name" value="HYDROXYPYRUVATE ISOMERASE"/>
    <property type="match status" value="1"/>
</dbReference>
<organism evidence="2 3">
    <name type="scientific">Peptacetobacter hominis</name>
    <dbReference type="NCBI Taxonomy" id="2743610"/>
    <lineage>
        <taxon>Bacteria</taxon>
        <taxon>Bacillati</taxon>
        <taxon>Bacillota</taxon>
        <taxon>Clostridia</taxon>
        <taxon>Peptostreptococcales</taxon>
        <taxon>Peptostreptococcaceae</taxon>
        <taxon>Peptacetobacter</taxon>
    </lineage>
</organism>
<protein>
    <submittedName>
        <fullName evidence="2">Sugar phosphate isomerase/epimerase</fullName>
    </submittedName>
</protein>
<evidence type="ECO:0000259" key="1">
    <source>
        <dbReference type="Pfam" id="PF01261"/>
    </source>
</evidence>